<sequence>MKLGAKPRKIWNSSGDLNNNFNPLAFKLNRLMVLGMVWEKLAGKRAKFWILDAASKDAVFIKVKNSSAKLELAGHKENLIKELNKHFDKPWIKKIEIV</sequence>
<dbReference type="KEGG" id="emi:Emin_0004"/>
<dbReference type="OrthoDB" id="9857505at2"/>
<organism evidence="1 2">
    <name type="scientific">Elusimicrobium minutum (strain Pei191)</name>
    <dbReference type="NCBI Taxonomy" id="445932"/>
    <lineage>
        <taxon>Bacteria</taxon>
        <taxon>Pseudomonadati</taxon>
        <taxon>Elusimicrobiota</taxon>
        <taxon>Elusimicrobia</taxon>
        <taxon>Elusimicrobiales</taxon>
        <taxon>Elusimicrobiaceae</taxon>
        <taxon>Elusimicrobium</taxon>
    </lineage>
</organism>
<evidence type="ECO:0000313" key="1">
    <source>
        <dbReference type="EMBL" id="ACC97572.1"/>
    </source>
</evidence>
<keyword evidence="2" id="KW-1185">Reference proteome</keyword>
<reference evidence="1 2" key="1">
    <citation type="journal article" date="2009" name="Appl. Environ. Microbiol.">
        <title>Genomic analysis of 'Elusimicrobium minutum,' the first cultivated representative of the phylum 'Elusimicrobia' (formerly termite group 1).</title>
        <authorList>
            <person name="Herlemann D.P.R."/>
            <person name="Geissinger O."/>
            <person name="Ikeda-Ohtsubo W."/>
            <person name="Kunin V."/>
            <person name="Sun H."/>
            <person name="Lapidus A."/>
            <person name="Hugenholtz P."/>
            <person name="Brune A."/>
        </authorList>
    </citation>
    <scope>NUCLEOTIDE SEQUENCE [LARGE SCALE GENOMIC DNA]</scope>
    <source>
        <strain evidence="1 2">Pei191</strain>
    </source>
</reference>
<accession>B2KAM6</accession>
<evidence type="ECO:0008006" key="3">
    <source>
        <dbReference type="Google" id="ProtNLM"/>
    </source>
</evidence>
<dbReference type="STRING" id="445932.Emin_0004"/>
<gene>
    <name evidence="1" type="ordered locus">Emin_0004</name>
</gene>
<dbReference type="AlphaFoldDB" id="B2KAM6"/>
<dbReference type="RefSeq" id="WP_012414187.1">
    <property type="nucleotide sequence ID" value="NC_010644.1"/>
</dbReference>
<proteinExistence type="predicted"/>
<dbReference type="HOGENOM" id="CLU_2329309_0_0_0"/>
<evidence type="ECO:0000313" key="2">
    <source>
        <dbReference type="Proteomes" id="UP000001029"/>
    </source>
</evidence>
<protein>
    <recommendedName>
        <fullName evidence="3">DUF721 domain-containing protein</fullName>
    </recommendedName>
</protein>
<dbReference type="EMBL" id="CP001055">
    <property type="protein sequence ID" value="ACC97572.1"/>
    <property type="molecule type" value="Genomic_DNA"/>
</dbReference>
<dbReference type="Proteomes" id="UP000001029">
    <property type="component" value="Chromosome"/>
</dbReference>
<name>B2KAM6_ELUMP</name>